<sequence>MLTTLGADGDVDAGELVEEAGIVLAYCGVGLAMLLLGFVLIDLLTPGKLRDLLFVERNHNAAVLVSTGFLAQGLIVVAAIYASSDDLTDGLLTTVVYSLVGLVVSALVFFLVDLLIPGKVRHDLVHETPHPACWVLGVLRIVVSGIVALAIV</sequence>
<keyword evidence="9" id="KW-1185">Reference proteome</keyword>
<dbReference type="OrthoDB" id="5191770at2"/>
<evidence type="ECO:0000256" key="7">
    <source>
        <dbReference type="SAM" id="Phobius"/>
    </source>
</evidence>
<name>A0A418KMB4_9ACTN</name>
<protein>
    <submittedName>
        <fullName evidence="8">DUF350 domain-containing protein</fullName>
    </submittedName>
</protein>
<dbReference type="GO" id="GO:0005886">
    <property type="term" value="C:plasma membrane"/>
    <property type="evidence" value="ECO:0007669"/>
    <property type="project" value="UniProtKB-SubCell"/>
</dbReference>
<feature type="transmembrane region" description="Helical" evidence="7">
    <location>
        <begin position="132"/>
        <end position="151"/>
    </location>
</feature>
<keyword evidence="6 7" id="KW-0472">Membrane</keyword>
<keyword evidence="4 7" id="KW-0812">Transmembrane</keyword>
<reference evidence="8 9" key="1">
    <citation type="submission" date="2018-09" db="EMBL/GenBank/DDBJ databases">
        <title>Isolation, diversity and antifungal activity of actinobacteria from wheat.</title>
        <authorList>
            <person name="Han C."/>
        </authorList>
    </citation>
    <scope>NUCLEOTIDE SEQUENCE [LARGE SCALE GENOMIC DNA]</scope>
    <source>
        <strain evidence="8 9">NEAU-YY265</strain>
    </source>
</reference>
<comment type="subcellular location">
    <subcellularLocation>
        <location evidence="1">Cell membrane</location>
        <topology evidence="1">Multi-pass membrane protein</topology>
    </subcellularLocation>
</comment>
<dbReference type="Pfam" id="PF03994">
    <property type="entry name" value="DUF350"/>
    <property type="match status" value="1"/>
</dbReference>
<organism evidence="8 9">
    <name type="scientific">Jiangella rhizosphaerae</name>
    <dbReference type="NCBI Taxonomy" id="2293569"/>
    <lineage>
        <taxon>Bacteria</taxon>
        <taxon>Bacillati</taxon>
        <taxon>Actinomycetota</taxon>
        <taxon>Actinomycetes</taxon>
        <taxon>Jiangellales</taxon>
        <taxon>Jiangellaceae</taxon>
        <taxon>Jiangella</taxon>
    </lineage>
</organism>
<feature type="transmembrane region" description="Helical" evidence="7">
    <location>
        <begin position="20"/>
        <end position="41"/>
    </location>
</feature>
<comment type="similarity">
    <text evidence="2">Belongs to the UPF0719 family.</text>
</comment>
<feature type="transmembrane region" description="Helical" evidence="7">
    <location>
        <begin position="61"/>
        <end position="82"/>
    </location>
</feature>
<keyword evidence="5 7" id="KW-1133">Transmembrane helix</keyword>
<evidence type="ECO:0000313" key="9">
    <source>
        <dbReference type="Proteomes" id="UP000284057"/>
    </source>
</evidence>
<dbReference type="Proteomes" id="UP000284057">
    <property type="component" value="Unassembled WGS sequence"/>
</dbReference>
<evidence type="ECO:0000313" key="8">
    <source>
        <dbReference type="EMBL" id="RIQ19491.1"/>
    </source>
</evidence>
<evidence type="ECO:0000256" key="3">
    <source>
        <dbReference type="ARBA" id="ARBA00022475"/>
    </source>
</evidence>
<dbReference type="RefSeq" id="WP_119661546.1">
    <property type="nucleotide sequence ID" value="NZ_QUAL01000182.1"/>
</dbReference>
<evidence type="ECO:0000256" key="5">
    <source>
        <dbReference type="ARBA" id="ARBA00022989"/>
    </source>
</evidence>
<dbReference type="EMBL" id="QUAL01000182">
    <property type="protein sequence ID" value="RIQ19491.1"/>
    <property type="molecule type" value="Genomic_DNA"/>
</dbReference>
<feature type="transmembrane region" description="Helical" evidence="7">
    <location>
        <begin position="94"/>
        <end position="112"/>
    </location>
</feature>
<evidence type="ECO:0000256" key="1">
    <source>
        <dbReference type="ARBA" id="ARBA00004651"/>
    </source>
</evidence>
<comment type="caution">
    <text evidence="8">The sequence shown here is derived from an EMBL/GenBank/DDBJ whole genome shotgun (WGS) entry which is preliminary data.</text>
</comment>
<evidence type="ECO:0000256" key="6">
    <source>
        <dbReference type="ARBA" id="ARBA00023136"/>
    </source>
</evidence>
<accession>A0A418KMB4</accession>
<proteinExistence type="inferred from homology"/>
<evidence type="ECO:0000256" key="4">
    <source>
        <dbReference type="ARBA" id="ARBA00022692"/>
    </source>
</evidence>
<dbReference type="InterPro" id="IPR007140">
    <property type="entry name" value="DUF350"/>
</dbReference>
<gene>
    <name evidence="8" type="ORF">DY240_19650</name>
</gene>
<dbReference type="AlphaFoldDB" id="A0A418KMB4"/>
<keyword evidence="3" id="KW-1003">Cell membrane</keyword>
<evidence type="ECO:0000256" key="2">
    <source>
        <dbReference type="ARBA" id="ARBA00005779"/>
    </source>
</evidence>